<feature type="region of interest" description="Disordered" evidence="11">
    <location>
        <begin position="284"/>
        <end position="322"/>
    </location>
</feature>
<dbReference type="PROSITE" id="PS00028">
    <property type="entry name" value="ZINC_FINGER_C2H2_1"/>
    <property type="match status" value="1"/>
</dbReference>
<dbReference type="GO" id="GO:0010468">
    <property type="term" value="P:regulation of gene expression"/>
    <property type="evidence" value="ECO:0007669"/>
    <property type="project" value="TreeGrafter"/>
</dbReference>
<feature type="domain" description="C2H2-type" evidence="12">
    <location>
        <begin position="226"/>
        <end position="256"/>
    </location>
</feature>
<comment type="subcellular location">
    <subcellularLocation>
        <location evidence="1">Nucleus</location>
    </subcellularLocation>
</comment>
<evidence type="ECO:0000256" key="7">
    <source>
        <dbReference type="ARBA" id="ARBA00023125"/>
    </source>
</evidence>
<dbReference type="FunCoup" id="G0NFS2">
    <property type="interactions" value="13"/>
</dbReference>
<dbReference type="Proteomes" id="UP000008068">
    <property type="component" value="Unassembled WGS sequence"/>
</dbReference>
<dbReference type="GO" id="GO:0003677">
    <property type="term" value="F:DNA binding"/>
    <property type="evidence" value="ECO:0007669"/>
    <property type="project" value="UniProtKB-KW"/>
</dbReference>
<dbReference type="InterPro" id="IPR050331">
    <property type="entry name" value="Zinc_finger"/>
</dbReference>
<gene>
    <name evidence="13" type="ORF">CAEBREN_13173</name>
</gene>
<dbReference type="STRING" id="135651.G0NFS2"/>
<dbReference type="PANTHER" id="PTHR16515">
    <property type="entry name" value="PR DOMAIN ZINC FINGER PROTEIN"/>
    <property type="match status" value="1"/>
</dbReference>
<reference evidence="14" key="1">
    <citation type="submission" date="2011-07" db="EMBL/GenBank/DDBJ databases">
        <authorList>
            <consortium name="Caenorhabditis brenneri Sequencing and Analysis Consortium"/>
            <person name="Wilson R.K."/>
        </authorList>
    </citation>
    <scope>NUCLEOTIDE SEQUENCE [LARGE SCALE GENOMIC DNA]</scope>
    <source>
        <strain evidence="14">PB2801</strain>
    </source>
</reference>
<dbReference type="GO" id="GO:0005634">
    <property type="term" value="C:nucleus"/>
    <property type="evidence" value="ECO:0007669"/>
    <property type="project" value="UniProtKB-SubCell"/>
</dbReference>
<keyword evidence="4 10" id="KW-0863">Zinc-finger</keyword>
<evidence type="ECO:0000256" key="5">
    <source>
        <dbReference type="ARBA" id="ARBA00022833"/>
    </source>
</evidence>
<evidence type="ECO:0000256" key="1">
    <source>
        <dbReference type="ARBA" id="ARBA00004123"/>
    </source>
</evidence>
<dbReference type="InterPro" id="IPR041697">
    <property type="entry name" value="Znf-C2H2_11"/>
</dbReference>
<dbReference type="InParanoid" id="G0NFS2"/>
<dbReference type="Pfam" id="PF16622">
    <property type="entry name" value="zf-C2H2_11"/>
    <property type="match status" value="1"/>
</dbReference>
<keyword evidence="3" id="KW-0677">Repeat</keyword>
<evidence type="ECO:0000256" key="10">
    <source>
        <dbReference type="PROSITE-ProRule" id="PRU00042"/>
    </source>
</evidence>
<keyword evidence="6" id="KW-0805">Transcription regulation</keyword>
<dbReference type="SUPFAM" id="SSF57667">
    <property type="entry name" value="beta-beta-alpha zinc fingers"/>
    <property type="match status" value="1"/>
</dbReference>
<dbReference type="Pfam" id="PF00096">
    <property type="entry name" value="zf-C2H2"/>
    <property type="match status" value="1"/>
</dbReference>
<protein>
    <recommendedName>
        <fullName evidence="12">C2H2-type domain-containing protein</fullName>
    </recommendedName>
</protein>
<dbReference type="PANTHER" id="PTHR16515:SF66">
    <property type="entry name" value="C2H2-TYPE DOMAIN-CONTAINING PROTEIN"/>
    <property type="match status" value="1"/>
</dbReference>
<dbReference type="SMART" id="SM00355">
    <property type="entry name" value="ZnF_C2H2"/>
    <property type="match status" value="2"/>
</dbReference>
<keyword evidence="8" id="KW-0804">Transcription</keyword>
<keyword evidence="7" id="KW-0238">DNA-binding</keyword>
<keyword evidence="2" id="KW-0479">Metal-binding</keyword>
<evidence type="ECO:0000256" key="2">
    <source>
        <dbReference type="ARBA" id="ARBA00022723"/>
    </source>
</evidence>
<dbReference type="GO" id="GO:0008270">
    <property type="term" value="F:zinc ion binding"/>
    <property type="evidence" value="ECO:0007669"/>
    <property type="project" value="UniProtKB-KW"/>
</dbReference>
<sequence>MTDRKQDFSCGPGYEVFGGDEFNLQFRTSEEDDDTNNRPKVLTTMRNMFAERKSDDYELVYDVPGQRQQRVYRVQTRPVQVRQTRQTWLSPPPAHHQTLQNLSQHQFISPVAQPRIRSIQNVVSPQRMQVAQNPPIQRIQAVQNPQQRIQIPQPQISNFVPNPGPPQPLLDVKEEEEEDHEEEDDESSFEDFQNRIVHQCPECSKKYTSERRLKHHIQVHKNADAYKCPKCGYCYQSPDSLRRHWKRLRLQTTDLPLQTVAQGRQAFCRGNIVVCALNLYELGPSTSSSSSSSDPVPSSSTDPVPSSSSSSLDPVPSTSQIP</sequence>
<keyword evidence="9" id="KW-0539">Nucleus</keyword>
<dbReference type="InterPro" id="IPR013087">
    <property type="entry name" value="Znf_C2H2_type"/>
</dbReference>
<feature type="compositionally biased region" description="Acidic residues" evidence="11">
    <location>
        <begin position="173"/>
        <end position="189"/>
    </location>
</feature>
<evidence type="ECO:0000256" key="4">
    <source>
        <dbReference type="ARBA" id="ARBA00022771"/>
    </source>
</evidence>
<keyword evidence="5" id="KW-0862">Zinc</keyword>
<dbReference type="Gene3D" id="3.30.160.60">
    <property type="entry name" value="Classic Zinc Finger"/>
    <property type="match status" value="1"/>
</dbReference>
<evidence type="ECO:0000259" key="12">
    <source>
        <dbReference type="PROSITE" id="PS50157"/>
    </source>
</evidence>
<evidence type="ECO:0000256" key="9">
    <source>
        <dbReference type="ARBA" id="ARBA00023242"/>
    </source>
</evidence>
<evidence type="ECO:0000256" key="3">
    <source>
        <dbReference type="ARBA" id="ARBA00022737"/>
    </source>
</evidence>
<name>G0NFS2_CAEBE</name>
<feature type="domain" description="C2H2-type" evidence="12">
    <location>
        <begin position="198"/>
        <end position="225"/>
    </location>
</feature>
<dbReference type="OrthoDB" id="5826233at2759"/>
<evidence type="ECO:0000313" key="14">
    <source>
        <dbReference type="Proteomes" id="UP000008068"/>
    </source>
</evidence>
<dbReference type="HOGENOM" id="CLU_074904_0_0_1"/>
<evidence type="ECO:0000313" key="13">
    <source>
        <dbReference type="EMBL" id="EGT59681.1"/>
    </source>
</evidence>
<dbReference type="PROSITE" id="PS50157">
    <property type="entry name" value="ZINC_FINGER_C2H2_2"/>
    <property type="match status" value="2"/>
</dbReference>
<keyword evidence="14" id="KW-1185">Reference proteome</keyword>
<dbReference type="InterPro" id="IPR036236">
    <property type="entry name" value="Znf_C2H2_sf"/>
</dbReference>
<proteinExistence type="predicted"/>
<feature type="region of interest" description="Disordered" evidence="11">
    <location>
        <begin position="154"/>
        <end position="191"/>
    </location>
</feature>
<dbReference type="AlphaFoldDB" id="G0NFS2"/>
<evidence type="ECO:0000256" key="11">
    <source>
        <dbReference type="SAM" id="MobiDB-lite"/>
    </source>
</evidence>
<accession>G0NFS2</accession>
<evidence type="ECO:0000256" key="6">
    <source>
        <dbReference type="ARBA" id="ARBA00023015"/>
    </source>
</evidence>
<dbReference type="EMBL" id="GL379877">
    <property type="protein sequence ID" value="EGT59681.1"/>
    <property type="molecule type" value="Genomic_DNA"/>
</dbReference>
<evidence type="ECO:0000256" key="8">
    <source>
        <dbReference type="ARBA" id="ARBA00023163"/>
    </source>
</evidence>
<dbReference type="eggNOG" id="KOG1561">
    <property type="taxonomic scope" value="Eukaryota"/>
</dbReference>
<organism evidence="14">
    <name type="scientific">Caenorhabditis brenneri</name>
    <name type="common">Nematode worm</name>
    <dbReference type="NCBI Taxonomy" id="135651"/>
    <lineage>
        <taxon>Eukaryota</taxon>
        <taxon>Metazoa</taxon>
        <taxon>Ecdysozoa</taxon>
        <taxon>Nematoda</taxon>
        <taxon>Chromadorea</taxon>
        <taxon>Rhabditida</taxon>
        <taxon>Rhabditina</taxon>
        <taxon>Rhabditomorpha</taxon>
        <taxon>Rhabditoidea</taxon>
        <taxon>Rhabditidae</taxon>
        <taxon>Peloderinae</taxon>
        <taxon>Caenorhabditis</taxon>
    </lineage>
</organism>